<dbReference type="PANTHER" id="PTHR13379:SF0">
    <property type="entry name" value="UPF0415 PROTEIN C7ORF25"/>
    <property type="match status" value="1"/>
</dbReference>
<protein>
    <recommendedName>
        <fullName evidence="1">DUF1308 domain-containing protein</fullName>
    </recommendedName>
</protein>
<dbReference type="EMBL" id="RYZI01000084">
    <property type="protein sequence ID" value="RWA11306.1"/>
    <property type="molecule type" value="Genomic_DNA"/>
</dbReference>
<evidence type="ECO:0000313" key="3">
    <source>
        <dbReference type="Proteomes" id="UP000286045"/>
    </source>
</evidence>
<comment type="caution">
    <text evidence="2">The sequence shown here is derived from an EMBL/GenBank/DDBJ whole genome shotgun (WGS) entry which is preliminary data.</text>
</comment>
<evidence type="ECO:0000313" key="2">
    <source>
        <dbReference type="EMBL" id="RWA11306.1"/>
    </source>
</evidence>
<dbReference type="Proteomes" id="UP000286045">
    <property type="component" value="Unassembled WGS sequence"/>
</dbReference>
<reference evidence="2 3" key="1">
    <citation type="submission" date="2018-12" db="EMBL/GenBank/DDBJ databases">
        <title>Draft genome sequence of Xylaria grammica IHI A82.</title>
        <authorList>
            <person name="Buettner E."/>
            <person name="Kellner H."/>
        </authorList>
    </citation>
    <scope>NUCLEOTIDE SEQUENCE [LARGE SCALE GENOMIC DNA]</scope>
    <source>
        <strain evidence="2 3">IHI A82</strain>
    </source>
</reference>
<sequence length="458" mass="50926">MAIIPDYSTSEYDETTSTAAPDRADMLVRAKELQAEVEQFAQHLAHVYEGYFQDFPKNMHISFYQEVLSEVEKLKSDINSEDPFSAHRISSSNLPYLHAVWNTAKSSKNIVKLRLPVFSGPFKHRVLAPGIRIKDIISQGGSEPKRNQNGRSARIDVICDGGLSWHRVSSITNRRLLFDMAKEMLYCGDSDDGAPQDFSDVPLVKLARSLKTISQGHQIRNSNPTPNLALPRIFEGEHVEIDNLLKFCRDMGVNVLCGNAMPPPPRLSKALLLEMVPSPRRNITPELNIDTSVLVALTSDISHFRVTKESWFGQSQKDHVDLEIRDPLTPQLCSLLGHHTLVCTSEAAKSLARIVHTMGTATENARAQLLLTPDDSTTRQQRVERFSSLSVHGDNIPSDLQLPIRVVNVATDSNEDGCPSHLTVPAWEKLEVLAQPGRSVFTSGWSKGLTTITCNVCM</sequence>
<evidence type="ECO:0000259" key="1">
    <source>
        <dbReference type="Pfam" id="PF07000"/>
    </source>
</evidence>
<proteinExistence type="predicted"/>
<organism evidence="2 3">
    <name type="scientific">Xylaria grammica</name>
    <dbReference type="NCBI Taxonomy" id="363999"/>
    <lineage>
        <taxon>Eukaryota</taxon>
        <taxon>Fungi</taxon>
        <taxon>Dikarya</taxon>
        <taxon>Ascomycota</taxon>
        <taxon>Pezizomycotina</taxon>
        <taxon>Sordariomycetes</taxon>
        <taxon>Xylariomycetidae</taxon>
        <taxon>Xylariales</taxon>
        <taxon>Xylariaceae</taxon>
        <taxon>Xylaria</taxon>
    </lineage>
</organism>
<feature type="domain" description="DUF1308" evidence="1">
    <location>
        <begin position="287"/>
        <end position="372"/>
    </location>
</feature>
<dbReference type="PANTHER" id="PTHR13379">
    <property type="entry name" value="UNCHARACTERIZED DUF1308"/>
    <property type="match status" value="1"/>
</dbReference>
<name>A0A439DAA8_9PEZI</name>
<gene>
    <name evidence="2" type="ORF">EKO27_g3804</name>
</gene>
<dbReference type="Pfam" id="PF07000">
    <property type="entry name" value="DUF1308"/>
    <property type="match status" value="1"/>
</dbReference>
<accession>A0A439DAA8</accession>
<dbReference type="InterPro" id="IPR010733">
    <property type="entry name" value="DUF1308"/>
</dbReference>
<dbReference type="AlphaFoldDB" id="A0A439DAA8"/>
<keyword evidence="3" id="KW-1185">Reference proteome</keyword>